<evidence type="ECO:0000313" key="2">
    <source>
        <dbReference type="Proteomes" id="UP000499080"/>
    </source>
</evidence>
<proteinExistence type="predicted"/>
<accession>A0A4Y2K9D3</accession>
<gene>
    <name evidence="1" type="ORF">AVEN_141126_1</name>
</gene>
<keyword evidence="2" id="KW-1185">Reference proteome</keyword>
<dbReference type="Proteomes" id="UP000499080">
    <property type="component" value="Unassembled WGS sequence"/>
</dbReference>
<sequence length="83" mass="9330">MDILTHRQPSPDSNLMKVAIPRPWHVVGRHGLIKLLESIFETGPAEAISEHPRPREHFQLSLFGMPSGSRLQQTRSSAGIDHK</sequence>
<dbReference type="EMBL" id="BGPR01004382">
    <property type="protein sequence ID" value="GBM99030.1"/>
    <property type="molecule type" value="Genomic_DNA"/>
</dbReference>
<name>A0A4Y2K9D3_ARAVE</name>
<reference evidence="1 2" key="1">
    <citation type="journal article" date="2019" name="Sci. Rep.">
        <title>Orb-weaving spider Araneus ventricosus genome elucidates the spidroin gene catalogue.</title>
        <authorList>
            <person name="Kono N."/>
            <person name="Nakamura H."/>
            <person name="Ohtoshi R."/>
            <person name="Moran D.A.P."/>
            <person name="Shinohara A."/>
            <person name="Yoshida Y."/>
            <person name="Fujiwara M."/>
            <person name="Mori M."/>
            <person name="Tomita M."/>
            <person name="Arakawa K."/>
        </authorList>
    </citation>
    <scope>NUCLEOTIDE SEQUENCE [LARGE SCALE GENOMIC DNA]</scope>
</reference>
<evidence type="ECO:0000313" key="1">
    <source>
        <dbReference type="EMBL" id="GBM99030.1"/>
    </source>
</evidence>
<dbReference type="AlphaFoldDB" id="A0A4Y2K9D3"/>
<comment type="caution">
    <text evidence="1">The sequence shown here is derived from an EMBL/GenBank/DDBJ whole genome shotgun (WGS) entry which is preliminary data.</text>
</comment>
<protein>
    <submittedName>
        <fullName evidence="1">Uncharacterized protein</fullName>
    </submittedName>
</protein>
<organism evidence="1 2">
    <name type="scientific">Araneus ventricosus</name>
    <name type="common">Orbweaver spider</name>
    <name type="synonym">Epeira ventricosa</name>
    <dbReference type="NCBI Taxonomy" id="182803"/>
    <lineage>
        <taxon>Eukaryota</taxon>
        <taxon>Metazoa</taxon>
        <taxon>Ecdysozoa</taxon>
        <taxon>Arthropoda</taxon>
        <taxon>Chelicerata</taxon>
        <taxon>Arachnida</taxon>
        <taxon>Araneae</taxon>
        <taxon>Araneomorphae</taxon>
        <taxon>Entelegynae</taxon>
        <taxon>Araneoidea</taxon>
        <taxon>Araneidae</taxon>
        <taxon>Araneus</taxon>
    </lineage>
</organism>